<dbReference type="RefSeq" id="WP_321536935.1">
    <property type="nucleotide sequence ID" value="NZ_JARGDL010000029.1"/>
</dbReference>
<keyword evidence="2" id="KW-1185">Reference proteome</keyword>
<dbReference type="Gene3D" id="3.40.1190.20">
    <property type="match status" value="1"/>
</dbReference>
<reference evidence="1" key="1">
    <citation type="submission" date="2023-03" db="EMBL/GenBank/DDBJ databases">
        <title>Stygiobacter electus gen. nov., sp. nov., facultatively anaerobic thermotolerant bacterium of the class Ignavibacteria from a well of Yessentuki mineral water deposit.</title>
        <authorList>
            <person name="Podosokorskaya O.A."/>
            <person name="Elcheninov A.G."/>
            <person name="Petrova N.F."/>
            <person name="Zavarzina D.G."/>
            <person name="Kublanov I.V."/>
            <person name="Merkel A.Y."/>
        </authorList>
    </citation>
    <scope>NUCLEOTIDE SEQUENCE</scope>
    <source>
        <strain evidence="1">09-Me</strain>
    </source>
</reference>
<dbReference type="AlphaFoldDB" id="A0AAE3P2Z9"/>
<dbReference type="Proteomes" id="UP001221302">
    <property type="component" value="Unassembled WGS sequence"/>
</dbReference>
<sequence>MIVKNLDKLKDAQESLSLACETAKKKNVTISCDLNFRAKMWTEQEAQSVMKSLMKYVDVCIANEEDSEKSLGLKAEATDIHAGKLSEEGYSMLQKN</sequence>
<evidence type="ECO:0008006" key="3">
    <source>
        <dbReference type="Google" id="ProtNLM"/>
    </source>
</evidence>
<dbReference type="EMBL" id="JARGDL010000029">
    <property type="protein sequence ID" value="MDF1613164.1"/>
    <property type="molecule type" value="Genomic_DNA"/>
</dbReference>
<name>A0AAE3P2Z9_9BACT</name>
<dbReference type="GO" id="GO:0003824">
    <property type="term" value="F:catalytic activity"/>
    <property type="evidence" value="ECO:0007669"/>
    <property type="project" value="UniProtKB-ARBA"/>
</dbReference>
<protein>
    <recommendedName>
        <fullName evidence="3">Carbohydrate kinase PfkB domain-containing protein</fullName>
    </recommendedName>
</protein>
<gene>
    <name evidence="1" type="ORF">P0M35_13440</name>
</gene>
<proteinExistence type="predicted"/>
<dbReference type="InterPro" id="IPR029056">
    <property type="entry name" value="Ribokinase-like"/>
</dbReference>
<comment type="caution">
    <text evidence="1">The sequence shown here is derived from an EMBL/GenBank/DDBJ whole genome shotgun (WGS) entry which is preliminary data.</text>
</comment>
<dbReference type="SUPFAM" id="SSF53613">
    <property type="entry name" value="Ribokinase-like"/>
    <property type="match status" value="1"/>
</dbReference>
<organism evidence="1 2">
    <name type="scientific">Stygiobacter electus</name>
    <dbReference type="NCBI Taxonomy" id="3032292"/>
    <lineage>
        <taxon>Bacteria</taxon>
        <taxon>Pseudomonadati</taxon>
        <taxon>Ignavibacteriota</taxon>
        <taxon>Ignavibacteria</taxon>
        <taxon>Ignavibacteriales</taxon>
        <taxon>Melioribacteraceae</taxon>
        <taxon>Stygiobacter</taxon>
    </lineage>
</organism>
<evidence type="ECO:0000313" key="2">
    <source>
        <dbReference type="Proteomes" id="UP001221302"/>
    </source>
</evidence>
<accession>A0AAE3P2Z9</accession>
<evidence type="ECO:0000313" key="1">
    <source>
        <dbReference type="EMBL" id="MDF1613164.1"/>
    </source>
</evidence>